<comment type="similarity">
    <text evidence="4">Belongs to the cyclic nucleotide phosphodiesterase class-III family.</text>
</comment>
<dbReference type="SUPFAM" id="SSF56300">
    <property type="entry name" value="Metallo-dependent phosphatases"/>
    <property type="match status" value="1"/>
</dbReference>
<dbReference type="PANTHER" id="PTHR42988">
    <property type="entry name" value="PHOSPHOHYDROLASE"/>
    <property type="match status" value="1"/>
</dbReference>
<dbReference type="EMBL" id="FPHC01000065">
    <property type="protein sequence ID" value="SFV62085.1"/>
    <property type="molecule type" value="Genomic_DNA"/>
</dbReference>
<keyword evidence="3" id="KW-0408">Iron</keyword>
<dbReference type="Pfam" id="PF00149">
    <property type="entry name" value="Metallophos"/>
    <property type="match status" value="1"/>
</dbReference>
<evidence type="ECO:0000259" key="5">
    <source>
        <dbReference type="Pfam" id="PF00149"/>
    </source>
</evidence>
<accession>A0A1W1C8M6</accession>
<name>A0A1W1C8M6_9ZZZZ</name>
<evidence type="ECO:0000256" key="1">
    <source>
        <dbReference type="ARBA" id="ARBA00022723"/>
    </source>
</evidence>
<dbReference type="AlphaFoldDB" id="A0A1W1C8M6"/>
<evidence type="ECO:0000256" key="4">
    <source>
        <dbReference type="ARBA" id="ARBA00025742"/>
    </source>
</evidence>
<feature type="domain" description="Calcineurin-like phosphoesterase" evidence="5">
    <location>
        <begin position="7"/>
        <end position="243"/>
    </location>
</feature>
<dbReference type="InterPro" id="IPR029052">
    <property type="entry name" value="Metallo-depent_PP-like"/>
</dbReference>
<dbReference type="InterPro" id="IPR050884">
    <property type="entry name" value="CNP_phosphodiesterase-III"/>
</dbReference>
<dbReference type="GO" id="GO:0016787">
    <property type="term" value="F:hydrolase activity"/>
    <property type="evidence" value="ECO:0007669"/>
    <property type="project" value="UniProtKB-KW"/>
</dbReference>
<organism evidence="6">
    <name type="scientific">hydrothermal vent metagenome</name>
    <dbReference type="NCBI Taxonomy" id="652676"/>
    <lineage>
        <taxon>unclassified sequences</taxon>
        <taxon>metagenomes</taxon>
        <taxon>ecological metagenomes</taxon>
    </lineage>
</organism>
<evidence type="ECO:0000313" key="6">
    <source>
        <dbReference type="EMBL" id="SFV62085.1"/>
    </source>
</evidence>
<protein>
    <submittedName>
        <fullName evidence="6">Metallophosphoesterase</fullName>
    </submittedName>
</protein>
<proteinExistence type="inferred from homology"/>
<sequence>MKNKKPLRILHFSDIHVDMLIRHIKWRKLFSKRAVGAMNLLRGRSKYFDNVEQKMEALVEFKEKNNIDIVINSGDYTALGLEDELKIAKELVYPLMQPPQRYITVPGNHDIYVHEGNSHYRFSEQFCSVLQNDLPEYCSGGHWPLVRLVGDDLAIVAINSARPNILPWKSNGMIPTEQLESLDKLLKDDRVKDRTIIIVTHYAPKLSNGENDTKLHGLSNSSEFLKTCSNIESGAIVCGHIHKAYRVYPKEINIPIYCAGSSTMESRENAWIYEVENKRIKAYPIRWNGKEYYTLSPLD</sequence>
<evidence type="ECO:0000256" key="2">
    <source>
        <dbReference type="ARBA" id="ARBA00022801"/>
    </source>
</evidence>
<dbReference type="GO" id="GO:0046872">
    <property type="term" value="F:metal ion binding"/>
    <property type="evidence" value="ECO:0007669"/>
    <property type="project" value="UniProtKB-KW"/>
</dbReference>
<keyword evidence="2" id="KW-0378">Hydrolase</keyword>
<dbReference type="PANTHER" id="PTHR42988:SF2">
    <property type="entry name" value="CYCLIC NUCLEOTIDE PHOSPHODIESTERASE CBUA0032-RELATED"/>
    <property type="match status" value="1"/>
</dbReference>
<reference evidence="6" key="1">
    <citation type="submission" date="2016-10" db="EMBL/GenBank/DDBJ databases">
        <authorList>
            <person name="de Groot N.N."/>
        </authorList>
    </citation>
    <scope>NUCLEOTIDE SEQUENCE</scope>
</reference>
<gene>
    <name evidence="6" type="ORF">MNB_SV-6-355</name>
</gene>
<evidence type="ECO:0000256" key="3">
    <source>
        <dbReference type="ARBA" id="ARBA00023004"/>
    </source>
</evidence>
<dbReference type="InterPro" id="IPR004843">
    <property type="entry name" value="Calcineurin-like_PHP"/>
</dbReference>
<dbReference type="Gene3D" id="3.60.21.10">
    <property type="match status" value="1"/>
</dbReference>
<keyword evidence="1" id="KW-0479">Metal-binding</keyword>